<proteinExistence type="predicted"/>
<dbReference type="STRING" id="451379.A0A0N5AFF5"/>
<organism evidence="1 2">
    <name type="scientific">Syphacia muris</name>
    <dbReference type="NCBI Taxonomy" id="451379"/>
    <lineage>
        <taxon>Eukaryota</taxon>
        <taxon>Metazoa</taxon>
        <taxon>Ecdysozoa</taxon>
        <taxon>Nematoda</taxon>
        <taxon>Chromadorea</taxon>
        <taxon>Rhabditida</taxon>
        <taxon>Spirurina</taxon>
        <taxon>Oxyuridomorpha</taxon>
        <taxon>Oxyuroidea</taxon>
        <taxon>Oxyuridae</taxon>
        <taxon>Syphacia</taxon>
    </lineage>
</organism>
<dbReference type="AlphaFoldDB" id="A0A0N5AFF5"/>
<name>A0A0N5AFF5_9BILA</name>
<accession>A0A0N5AFF5</accession>
<protein>
    <submittedName>
        <fullName evidence="2">Homeobox protein 2-like</fullName>
    </submittedName>
</protein>
<keyword evidence="1" id="KW-1185">Reference proteome</keyword>
<reference evidence="2" key="1">
    <citation type="submission" date="2017-02" db="UniProtKB">
        <authorList>
            <consortium name="WormBaseParasite"/>
        </authorList>
    </citation>
    <scope>IDENTIFICATION</scope>
</reference>
<evidence type="ECO:0000313" key="2">
    <source>
        <dbReference type="WBParaSite" id="SMUV_0000300701-mRNA-1"/>
    </source>
</evidence>
<sequence length="553" mass="62989">MAVVISGDIKIFDGMASLQMYIITFLILLLITNVQTYSNVQNLLPFNNLLQPFQLSRLDLLGNPVQPPDKQEKLYGLPPLPMTKEDTDNLDAAKLSTPKVTKSRRPFKMPLLPLFPPLGMLQFTSTGLQPERPPQHESKYTGLFAPDGSYLGDSPKFKLSKPKNFQDLKYRVNDKQMYDKSSSGSYTNQLDNVKNAENVKPNIVFDDITINDDDPVLDKVNVTYNDDTARKRFTKYARNDDDSDLLQKSDGIELYDKILQNPKTEHQDQQEFDQKQSFVTIGNMHNDNNFNIHHLNAQQRLDTTSIRKIYTPYDVATNDKGFNQALTKDGPSNIAAGVFRSVEEKKVNGIDRSIINDKFTGKNRPPQAAFDDVTIFSKARSNNQQQVEPSDYKANLTKQTETEEEGDIAPIPAFTRSPEDNMYLKDIEDYDQALEAKGRNIGFLSPNHVPPQLQMFIPTTTAASFFPNYQPNLLSLQQPYRPPVFPLSQPFQYMLNPGFITPAPYQPPNIFTPSPEIKRLFNIDDSLRPWPFSNIQQFPSVKIEFFKHTNKKA</sequence>
<dbReference type="Proteomes" id="UP000046393">
    <property type="component" value="Unplaced"/>
</dbReference>
<dbReference type="WBParaSite" id="SMUV_0000300701-mRNA-1">
    <property type="protein sequence ID" value="SMUV_0000300701-mRNA-1"/>
    <property type="gene ID" value="SMUV_0000300701"/>
</dbReference>
<evidence type="ECO:0000313" key="1">
    <source>
        <dbReference type="Proteomes" id="UP000046393"/>
    </source>
</evidence>